<dbReference type="PANTHER" id="PTHR43693:SF1">
    <property type="entry name" value="PROTEIN PHOSPHATASE CHEZ"/>
    <property type="match status" value="1"/>
</dbReference>
<dbReference type="STRING" id="1437059.A6A05_05355"/>
<dbReference type="GO" id="GO:0006935">
    <property type="term" value="P:chemotaxis"/>
    <property type="evidence" value="ECO:0007669"/>
    <property type="project" value="UniProtKB-KW"/>
</dbReference>
<dbReference type="EMBL" id="LWQU01000207">
    <property type="protein sequence ID" value="OAN43771.1"/>
    <property type="molecule type" value="Genomic_DNA"/>
</dbReference>
<dbReference type="Gene3D" id="3.40.1550.10">
    <property type="entry name" value="CheC-like"/>
    <property type="match status" value="1"/>
</dbReference>
<dbReference type="CDD" id="cd17910">
    <property type="entry name" value="CheC_ClassII"/>
    <property type="match status" value="1"/>
</dbReference>
<sequence length="213" mass="23062">MTFLIGDLERDAITELLNIAIGQAAAGLSQLVEDEVRLSVPFVDFLTPDQAARRLDIETKGGDAVAVRQHFNGPFAGDILLLFPERRSLDLVRHMLGDEVPLSQLTELEQEALQEVGNIILNGCLGSLANQLNMRVESSLPTYLRGPGARILAGGSVAGGRDATPDSQGLAMFLHVDFALLNKDIDGYLAFIMDIASAERFVDAVRAYLDGRI</sequence>
<gene>
    <name evidence="4" type="ORF">A6A05_05355</name>
</gene>
<dbReference type="InterPro" id="IPR028976">
    <property type="entry name" value="CheC-like_sf"/>
</dbReference>
<dbReference type="OrthoDB" id="274823at2"/>
<keyword evidence="2" id="KW-0378">Hydrolase</keyword>
<dbReference type="Proteomes" id="UP000078543">
    <property type="component" value="Unassembled WGS sequence"/>
</dbReference>
<reference evidence="4 5" key="1">
    <citation type="submission" date="2016-04" db="EMBL/GenBank/DDBJ databases">
        <title>Draft genome sequence of freshwater magnetotactic bacteria Magnetospirillum marisnigri SP-1 and Magnetospirillum moscoviense BB-1.</title>
        <authorList>
            <person name="Koziaeva V."/>
            <person name="Dziuba M.V."/>
            <person name="Ivanov T.M."/>
            <person name="Kuznetsov B."/>
            <person name="Grouzdev D.S."/>
        </authorList>
    </citation>
    <scope>NUCLEOTIDE SEQUENCE [LARGE SCALE GENOMIC DNA]</scope>
    <source>
        <strain evidence="4 5">BB-1</strain>
    </source>
</reference>
<keyword evidence="1" id="KW-0145">Chemotaxis</keyword>
<dbReference type="PANTHER" id="PTHR43693">
    <property type="entry name" value="PROTEIN PHOSPHATASE CHEZ"/>
    <property type="match status" value="1"/>
</dbReference>
<evidence type="ECO:0000256" key="1">
    <source>
        <dbReference type="ARBA" id="ARBA00022500"/>
    </source>
</evidence>
<evidence type="ECO:0000313" key="5">
    <source>
        <dbReference type="Proteomes" id="UP000078543"/>
    </source>
</evidence>
<dbReference type="Pfam" id="PF04509">
    <property type="entry name" value="CheC"/>
    <property type="match status" value="1"/>
</dbReference>
<dbReference type="GO" id="GO:0016787">
    <property type="term" value="F:hydrolase activity"/>
    <property type="evidence" value="ECO:0007669"/>
    <property type="project" value="UniProtKB-KW"/>
</dbReference>
<proteinExistence type="predicted"/>
<name>A0A178M4V2_9PROT</name>
<protein>
    <submittedName>
        <fullName evidence="4">Chemotaxis protein CheC</fullName>
    </submittedName>
</protein>
<organism evidence="4 5">
    <name type="scientific">Magnetospirillum moscoviense</name>
    <dbReference type="NCBI Taxonomy" id="1437059"/>
    <lineage>
        <taxon>Bacteria</taxon>
        <taxon>Pseudomonadati</taxon>
        <taxon>Pseudomonadota</taxon>
        <taxon>Alphaproteobacteria</taxon>
        <taxon>Rhodospirillales</taxon>
        <taxon>Rhodospirillaceae</taxon>
        <taxon>Magnetospirillum</taxon>
    </lineage>
</organism>
<dbReference type="RefSeq" id="WP_068504900.1">
    <property type="nucleotide sequence ID" value="NZ_LWQU01000207.1"/>
</dbReference>
<dbReference type="SUPFAM" id="SSF103039">
    <property type="entry name" value="CheC-like"/>
    <property type="match status" value="1"/>
</dbReference>
<accession>A0A178M4V2</accession>
<keyword evidence="5" id="KW-1185">Reference proteome</keyword>
<comment type="caution">
    <text evidence="4">The sequence shown here is derived from an EMBL/GenBank/DDBJ whole genome shotgun (WGS) entry which is preliminary data.</text>
</comment>
<dbReference type="InterPro" id="IPR050992">
    <property type="entry name" value="CheZ_family_phosphatases"/>
</dbReference>
<dbReference type="AlphaFoldDB" id="A0A178M4V2"/>
<evidence type="ECO:0000256" key="2">
    <source>
        <dbReference type="ARBA" id="ARBA00022801"/>
    </source>
</evidence>
<evidence type="ECO:0000259" key="3">
    <source>
        <dbReference type="Pfam" id="PF04509"/>
    </source>
</evidence>
<dbReference type="InterPro" id="IPR007597">
    <property type="entry name" value="CheC"/>
</dbReference>
<evidence type="ECO:0000313" key="4">
    <source>
        <dbReference type="EMBL" id="OAN43771.1"/>
    </source>
</evidence>
<feature type="domain" description="CheC-like protein" evidence="3">
    <location>
        <begin position="9"/>
        <end position="43"/>
    </location>
</feature>